<dbReference type="EMBL" id="KB743759">
    <property type="protein sequence ID" value="EOA97161.1"/>
    <property type="molecule type" value="Genomic_DNA"/>
</dbReference>
<protein>
    <submittedName>
        <fullName evidence="2">Uncharacterized protein</fullName>
    </submittedName>
</protein>
<organism evidence="2 3">
    <name type="scientific">Anas platyrhynchos</name>
    <name type="common">Mallard</name>
    <name type="synonym">Anas boschas</name>
    <dbReference type="NCBI Taxonomy" id="8839"/>
    <lineage>
        <taxon>Eukaryota</taxon>
        <taxon>Metazoa</taxon>
        <taxon>Chordata</taxon>
        <taxon>Craniata</taxon>
        <taxon>Vertebrata</taxon>
        <taxon>Euteleostomi</taxon>
        <taxon>Archelosauria</taxon>
        <taxon>Archosauria</taxon>
        <taxon>Dinosauria</taxon>
        <taxon>Saurischia</taxon>
        <taxon>Theropoda</taxon>
        <taxon>Coelurosauria</taxon>
        <taxon>Aves</taxon>
        <taxon>Neognathae</taxon>
        <taxon>Galloanserae</taxon>
        <taxon>Anseriformes</taxon>
        <taxon>Anatidae</taxon>
        <taxon>Anatinae</taxon>
        <taxon>Anas</taxon>
    </lineage>
</organism>
<dbReference type="AlphaFoldDB" id="R0JJG5"/>
<feature type="compositionally biased region" description="Basic and acidic residues" evidence="1">
    <location>
        <begin position="8"/>
        <end position="20"/>
    </location>
</feature>
<gene>
    <name evidence="2" type="ORF">Anapl_17275</name>
</gene>
<accession>R0JJG5</accession>
<keyword evidence="3" id="KW-1185">Reference proteome</keyword>
<name>R0JJG5_ANAPL</name>
<proteinExistence type="predicted"/>
<reference evidence="3" key="1">
    <citation type="journal article" date="2013" name="Nat. Genet.">
        <title>The duck genome and transcriptome provide insight into an avian influenza virus reservoir species.</title>
        <authorList>
            <person name="Huang Y."/>
            <person name="Li Y."/>
            <person name="Burt D.W."/>
            <person name="Chen H."/>
            <person name="Zhang Y."/>
            <person name="Qian W."/>
            <person name="Kim H."/>
            <person name="Gan S."/>
            <person name="Zhao Y."/>
            <person name="Li J."/>
            <person name="Yi K."/>
            <person name="Feng H."/>
            <person name="Zhu P."/>
            <person name="Li B."/>
            <person name="Liu Q."/>
            <person name="Fairley S."/>
            <person name="Magor K.E."/>
            <person name="Du Z."/>
            <person name="Hu X."/>
            <person name="Goodman L."/>
            <person name="Tafer H."/>
            <person name="Vignal A."/>
            <person name="Lee T."/>
            <person name="Kim K.W."/>
            <person name="Sheng Z."/>
            <person name="An Y."/>
            <person name="Searle S."/>
            <person name="Herrero J."/>
            <person name="Groenen M.A."/>
            <person name="Crooijmans R.P."/>
            <person name="Faraut T."/>
            <person name="Cai Q."/>
            <person name="Webster R.G."/>
            <person name="Aldridge J.R."/>
            <person name="Warren W.C."/>
            <person name="Bartschat S."/>
            <person name="Kehr S."/>
            <person name="Marz M."/>
            <person name="Stadler P.F."/>
            <person name="Smith J."/>
            <person name="Kraus R.H."/>
            <person name="Zhao Y."/>
            <person name="Ren L."/>
            <person name="Fei J."/>
            <person name="Morisson M."/>
            <person name="Kaiser P."/>
            <person name="Griffin D.K."/>
            <person name="Rao M."/>
            <person name="Pitel F."/>
            <person name="Wang J."/>
            <person name="Li N."/>
        </authorList>
    </citation>
    <scope>NUCLEOTIDE SEQUENCE [LARGE SCALE GENOMIC DNA]</scope>
</reference>
<evidence type="ECO:0000313" key="3">
    <source>
        <dbReference type="Proteomes" id="UP000296049"/>
    </source>
</evidence>
<feature type="region of interest" description="Disordered" evidence="1">
    <location>
        <begin position="1"/>
        <end position="20"/>
    </location>
</feature>
<dbReference type="Proteomes" id="UP000296049">
    <property type="component" value="Unassembled WGS sequence"/>
</dbReference>
<evidence type="ECO:0000256" key="1">
    <source>
        <dbReference type="SAM" id="MobiDB-lite"/>
    </source>
</evidence>
<sequence length="96" mass="10838">MSKHEGKKGKADQYSESTRHECDGTNRKRYFYGSLSISLAFLLIHGHKTPFLGVIKLKQTNNNNEVFSLHHEVEGTISAKSNVTEDEEVENTCKVV</sequence>
<evidence type="ECO:0000313" key="2">
    <source>
        <dbReference type="EMBL" id="EOA97161.1"/>
    </source>
</evidence>